<feature type="transmembrane region" description="Helical" evidence="1">
    <location>
        <begin position="168"/>
        <end position="188"/>
    </location>
</feature>
<gene>
    <name evidence="2" type="ORF">CBR_g36516</name>
</gene>
<dbReference type="Proteomes" id="UP000265515">
    <property type="component" value="Unassembled WGS sequence"/>
</dbReference>
<accession>A0A388LKY7</accession>
<dbReference type="InterPro" id="IPR011989">
    <property type="entry name" value="ARM-like"/>
</dbReference>
<sequence>MPNRASPSEGVIERRRFTTGVLVGDDFDLDPVRGSYKDLPPPSERVKCRIYWLVLLEYIETRLSWIVVGAGILWGIGGPDQEACIICVSIFAIELTLTQAWKAIQQNYTGGVGCCYIILQFVGDKSRCNSYLAAVWLLRVTGLATGVFAGMLGRRIWRPQSRGFDDSYAVYCLAALGRVLLSLIILFLNSFRLTRSSLFLGFKSLLASLAQQVGCCGSASRTPSAWKENGENVNRLLPAVDVEDPLTPFSYSQGVNRLLSPCFEEVEGLSALVWYFHSSKHIELPPLCAYLTDLRCGEPGESCGLPGHWFLGLEEVLEQALCAEEAERAFRPFGQANQLSTMEQEMGLDALGHYAERRDRPVCDLIVRKGLGVMELCSIATTHKSVGCRERAAKILSFLSNTLTTERMEGKPDPYDPFKDMPVSFQDNVGLHMLNCLASKASPELQENAAGALCGVSASYGVSQRLFCGEPGKILIDQLVDIAAGEGLTDTTRWYALRVLVMVAAGALPSTHSEGEEPDFYFNRVEDEVSWMLPARRAFRESRALPRLVDLALSHRASPACKWQLALVFLSYVRLEAPHLSPSEVGELTRLLQLRFELQPLAVIHVLMTLCDSLVCHFSGDRVPDEEPNRISEVDVIRSLITKEERRFFTNLARFQLFISREFVAKERSWLKFISIFQTDNGTLPTLLWASRSPARLLSYLLTNHFDVLSNEIDEVYEDDHRTSRCAIIEDVRSRKVAAMSVIALSLSELIVQEESRKTKLSACIALTRLAAYRGNCLLRDVALAWRYHLRHSVHDISLENEPEFRKLRDLLGNYSPSFRLELCDTAGNDSLN</sequence>
<evidence type="ECO:0000313" key="3">
    <source>
        <dbReference type="Proteomes" id="UP000265515"/>
    </source>
</evidence>
<dbReference type="Gene3D" id="1.25.10.10">
    <property type="entry name" value="Leucine-rich Repeat Variant"/>
    <property type="match status" value="1"/>
</dbReference>
<protein>
    <submittedName>
        <fullName evidence="2">Uncharacterized protein</fullName>
    </submittedName>
</protein>
<dbReference type="Gramene" id="GBG82988">
    <property type="protein sequence ID" value="GBG82988"/>
    <property type="gene ID" value="CBR_g36516"/>
</dbReference>
<dbReference type="EMBL" id="BFEA01000424">
    <property type="protein sequence ID" value="GBG82988.1"/>
    <property type="molecule type" value="Genomic_DNA"/>
</dbReference>
<dbReference type="InterPro" id="IPR016024">
    <property type="entry name" value="ARM-type_fold"/>
</dbReference>
<dbReference type="AlphaFoldDB" id="A0A388LKY7"/>
<keyword evidence="1" id="KW-1133">Transmembrane helix</keyword>
<evidence type="ECO:0000313" key="2">
    <source>
        <dbReference type="EMBL" id="GBG82988.1"/>
    </source>
</evidence>
<reference evidence="2 3" key="1">
    <citation type="journal article" date="2018" name="Cell">
        <title>The Chara Genome: Secondary Complexity and Implications for Plant Terrestrialization.</title>
        <authorList>
            <person name="Nishiyama T."/>
            <person name="Sakayama H."/>
            <person name="Vries J.D."/>
            <person name="Buschmann H."/>
            <person name="Saint-Marcoux D."/>
            <person name="Ullrich K.K."/>
            <person name="Haas F.B."/>
            <person name="Vanderstraeten L."/>
            <person name="Becker D."/>
            <person name="Lang D."/>
            <person name="Vosolsobe S."/>
            <person name="Rombauts S."/>
            <person name="Wilhelmsson P.K.I."/>
            <person name="Janitza P."/>
            <person name="Kern R."/>
            <person name="Heyl A."/>
            <person name="Rumpler F."/>
            <person name="Villalobos L.I.A.C."/>
            <person name="Clay J.M."/>
            <person name="Skokan R."/>
            <person name="Toyoda A."/>
            <person name="Suzuki Y."/>
            <person name="Kagoshima H."/>
            <person name="Schijlen E."/>
            <person name="Tajeshwar N."/>
            <person name="Catarino B."/>
            <person name="Hetherington A.J."/>
            <person name="Saltykova A."/>
            <person name="Bonnot C."/>
            <person name="Breuninger H."/>
            <person name="Symeonidi A."/>
            <person name="Radhakrishnan G.V."/>
            <person name="Van Nieuwerburgh F."/>
            <person name="Deforce D."/>
            <person name="Chang C."/>
            <person name="Karol K.G."/>
            <person name="Hedrich R."/>
            <person name="Ulvskov P."/>
            <person name="Glockner G."/>
            <person name="Delwiche C.F."/>
            <person name="Petrasek J."/>
            <person name="Van de Peer Y."/>
            <person name="Friml J."/>
            <person name="Beilby M."/>
            <person name="Dolan L."/>
            <person name="Kohara Y."/>
            <person name="Sugano S."/>
            <person name="Fujiyama A."/>
            <person name="Delaux P.-M."/>
            <person name="Quint M."/>
            <person name="TheiBen G."/>
            <person name="Hagemann M."/>
            <person name="Harholt J."/>
            <person name="Dunand C."/>
            <person name="Zachgo S."/>
            <person name="Langdale J."/>
            <person name="Maumus F."/>
            <person name="Straeten D.V.D."/>
            <person name="Gould S.B."/>
            <person name="Rensing S.A."/>
        </authorList>
    </citation>
    <scope>NUCLEOTIDE SEQUENCE [LARGE SCALE GENOMIC DNA]</scope>
    <source>
        <strain evidence="2 3">S276</strain>
    </source>
</reference>
<organism evidence="2 3">
    <name type="scientific">Chara braunii</name>
    <name type="common">Braun's stonewort</name>
    <dbReference type="NCBI Taxonomy" id="69332"/>
    <lineage>
        <taxon>Eukaryota</taxon>
        <taxon>Viridiplantae</taxon>
        <taxon>Streptophyta</taxon>
        <taxon>Charophyceae</taxon>
        <taxon>Charales</taxon>
        <taxon>Characeae</taxon>
        <taxon>Chara</taxon>
    </lineage>
</organism>
<keyword evidence="1" id="KW-0812">Transmembrane</keyword>
<keyword evidence="3" id="KW-1185">Reference proteome</keyword>
<proteinExistence type="predicted"/>
<dbReference type="SUPFAM" id="SSF48371">
    <property type="entry name" value="ARM repeat"/>
    <property type="match status" value="1"/>
</dbReference>
<feature type="transmembrane region" description="Helical" evidence="1">
    <location>
        <begin position="131"/>
        <end position="152"/>
    </location>
</feature>
<evidence type="ECO:0000256" key="1">
    <source>
        <dbReference type="SAM" id="Phobius"/>
    </source>
</evidence>
<comment type="caution">
    <text evidence="2">The sequence shown here is derived from an EMBL/GenBank/DDBJ whole genome shotgun (WGS) entry which is preliminary data.</text>
</comment>
<keyword evidence="1" id="KW-0472">Membrane</keyword>
<name>A0A388LKY7_CHABU</name>